<accession>A0ABT3HH67</accession>
<dbReference type="RefSeq" id="WP_264603306.1">
    <property type="nucleotide sequence ID" value="NZ_JAOQNS010000014.1"/>
</dbReference>
<dbReference type="InterPro" id="IPR029044">
    <property type="entry name" value="Nucleotide-diphossugar_trans"/>
</dbReference>
<organism evidence="1 2">
    <name type="scientific">Rhodobium gokarnense</name>
    <dbReference type="NCBI Taxonomy" id="364296"/>
    <lineage>
        <taxon>Bacteria</taxon>
        <taxon>Pseudomonadati</taxon>
        <taxon>Pseudomonadota</taxon>
        <taxon>Alphaproteobacteria</taxon>
        <taxon>Hyphomicrobiales</taxon>
        <taxon>Rhodobiaceae</taxon>
        <taxon>Rhodobium</taxon>
    </lineage>
</organism>
<keyword evidence="2" id="KW-1185">Reference proteome</keyword>
<name>A0ABT3HH67_9HYPH</name>
<evidence type="ECO:0000313" key="2">
    <source>
        <dbReference type="Proteomes" id="UP001209755"/>
    </source>
</evidence>
<evidence type="ECO:0000313" key="1">
    <source>
        <dbReference type="EMBL" id="MCW2309728.1"/>
    </source>
</evidence>
<gene>
    <name evidence="1" type="ORF">M2319_004087</name>
</gene>
<dbReference type="EMBL" id="JAOQNS010000014">
    <property type="protein sequence ID" value="MCW2309728.1"/>
    <property type="molecule type" value="Genomic_DNA"/>
</dbReference>
<comment type="caution">
    <text evidence="1">The sequence shown here is derived from an EMBL/GenBank/DDBJ whole genome shotgun (WGS) entry which is preliminary data.</text>
</comment>
<protein>
    <recommendedName>
        <fullName evidence="3">Glycosyltransferase</fullName>
    </recommendedName>
</protein>
<dbReference type="SUPFAM" id="SSF53448">
    <property type="entry name" value="Nucleotide-diphospho-sugar transferases"/>
    <property type="match status" value="1"/>
</dbReference>
<dbReference type="Gene3D" id="3.90.550.10">
    <property type="entry name" value="Spore Coat Polysaccharide Biosynthesis Protein SpsA, Chain A"/>
    <property type="match status" value="1"/>
</dbReference>
<dbReference type="Proteomes" id="UP001209755">
    <property type="component" value="Unassembled WGS sequence"/>
</dbReference>
<evidence type="ECO:0008006" key="3">
    <source>
        <dbReference type="Google" id="ProtNLM"/>
    </source>
</evidence>
<reference evidence="2" key="1">
    <citation type="submission" date="2023-07" db="EMBL/GenBank/DDBJ databases">
        <title>Genome sequencing of Purple Non-Sulfur Bacteria from various extreme environments.</title>
        <authorList>
            <person name="Mayer M."/>
        </authorList>
    </citation>
    <scope>NUCLEOTIDE SEQUENCE [LARGE SCALE GENOMIC DNA]</scope>
    <source>
        <strain evidence="2">DSM 17935</strain>
    </source>
</reference>
<sequence length="198" mass="22895">MPTVACVLKSGGVYTPEYVHRLQDGVRRHLPGVRFRCFSDVKETATDPLRHDWPGWWSKMELFRPDVKGDLLYLDLDTVINGSLKDIAAVSDLTLLRDFGRPDGLGSGMMFLPEQDRSPIWLKWIEAPARWMRECSHGAMWGDQGFLEQFWKIKADRWQDLVPGQVVSHKWHSIDERKRARVICYHGSPKPHETGWAI</sequence>
<proteinExistence type="predicted"/>